<dbReference type="SMART" id="SM00382">
    <property type="entry name" value="AAA"/>
    <property type="match status" value="1"/>
</dbReference>
<evidence type="ECO:0000256" key="3">
    <source>
        <dbReference type="ARBA" id="ARBA00022741"/>
    </source>
</evidence>
<dbReference type="PROSITE" id="PS00211">
    <property type="entry name" value="ABC_TRANSPORTER_1"/>
    <property type="match status" value="1"/>
</dbReference>
<comment type="similarity">
    <text evidence="1">Belongs to the ABC transporter superfamily.</text>
</comment>
<dbReference type="InterPro" id="IPR027417">
    <property type="entry name" value="P-loop_NTPase"/>
</dbReference>
<dbReference type="GO" id="GO:0015807">
    <property type="term" value="P:L-amino acid transport"/>
    <property type="evidence" value="ECO:0007669"/>
    <property type="project" value="TreeGrafter"/>
</dbReference>
<dbReference type="Gene3D" id="3.40.50.300">
    <property type="entry name" value="P-loop containing nucleotide triphosphate hydrolases"/>
    <property type="match status" value="1"/>
</dbReference>
<evidence type="ECO:0000256" key="5">
    <source>
        <dbReference type="ARBA" id="ARBA00022970"/>
    </source>
</evidence>
<feature type="domain" description="ABC transporter" evidence="6">
    <location>
        <begin position="11"/>
        <end position="242"/>
    </location>
</feature>
<evidence type="ECO:0000256" key="2">
    <source>
        <dbReference type="ARBA" id="ARBA00022448"/>
    </source>
</evidence>
<dbReference type="EMBL" id="FMXQ01000002">
    <property type="protein sequence ID" value="SDB17516.1"/>
    <property type="molecule type" value="Genomic_DNA"/>
</dbReference>
<dbReference type="STRING" id="665467.SAMN02982931_01412"/>
<keyword evidence="2" id="KW-0813">Transport</keyword>
<dbReference type="SUPFAM" id="SSF52540">
    <property type="entry name" value="P-loop containing nucleoside triphosphate hydrolases"/>
    <property type="match status" value="1"/>
</dbReference>
<dbReference type="Proteomes" id="UP000199071">
    <property type="component" value="Unassembled WGS sequence"/>
</dbReference>
<protein>
    <submittedName>
        <fullName evidence="7">Branched-chain amino acid transport system ATP-binding protein</fullName>
    </submittedName>
</protein>
<dbReference type="InterPro" id="IPR052156">
    <property type="entry name" value="BCAA_Transport_ATP-bd_LivF"/>
</dbReference>
<reference evidence="7 8" key="1">
    <citation type="submission" date="2016-10" db="EMBL/GenBank/DDBJ databases">
        <authorList>
            <person name="de Groot N.N."/>
        </authorList>
    </citation>
    <scope>NUCLEOTIDE SEQUENCE [LARGE SCALE GENOMIC DNA]</scope>
    <source>
        <strain evidence="7 8">ATCC 35022</strain>
    </source>
</reference>
<name>A0A1G6BA50_9HYPH</name>
<gene>
    <name evidence="7" type="ORF">SAMN02982931_01412</name>
</gene>
<dbReference type="CDD" id="cd03224">
    <property type="entry name" value="ABC_TM1139_LivF_branched"/>
    <property type="match status" value="1"/>
</dbReference>
<dbReference type="PANTHER" id="PTHR43820">
    <property type="entry name" value="HIGH-AFFINITY BRANCHED-CHAIN AMINO ACID TRANSPORT ATP-BINDING PROTEIN LIVF"/>
    <property type="match status" value="1"/>
</dbReference>
<dbReference type="PANTHER" id="PTHR43820:SF7">
    <property type="entry name" value="BRANCHED-CHAIN AMINO ACID TRANSPORT ATP-BINDING PROTEIN LIVF-RELATED"/>
    <property type="match status" value="1"/>
</dbReference>
<accession>A0A1G6BA50</accession>
<dbReference type="GO" id="GO:0005524">
    <property type="term" value="F:ATP binding"/>
    <property type="evidence" value="ECO:0007669"/>
    <property type="project" value="UniProtKB-KW"/>
</dbReference>
<dbReference type="GO" id="GO:0015658">
    <property type="term" value="F:branched-chain amino acid transmembrane transporter activity"/>
    <property type="evidence" value="ECO:0007669"/>
    <property type="project" value="TreeGrafter"/>
</dbReference>
<keyword evidence="5" id="KW-0029">Amino-acid transport</keyword>
<evidence type="ECO:0000259" key="6">
    <source>
        <dbReference type="PROSITE" id="PS50893"/>
    </source>
</evidence>
<keyword evidence="4 7" id="KW-0067">ATP-binding</keyword>
<organism evidence="7 8">
    <name type="scientific">Bauldia litoralis</name>
    <dbReference type="NCBI Taxonomy" id="665467"/>
    <lineage>
        <taxon>Bacteria</taxon>
        <taxon>Pseudomonadati</taxon>
        <taxon>Pseudomonadota</taxon>
        <taxon>Alphaproteobacteria</taxon>
        <taxon>Hyphomicrobiales</taxon>
        <taxon>Kaistiaceae</taxon>
        <taxon>Bauldia</taxon>
    </lineage>
</organism>
<dbReference type="OrthoDB" id="9776369at2"/>
<evidence type="ECO:0000313" key="8">
    <source>
        <dbReference type="Proteomes" id="UP000199071"/>
    </source>
</evidence>
<dbReference type="InterPro" id="IPR003439">
    <property type="entry name" value="ABC_transporter-like_ATP-bd"/>
</dbReference>
<dbReference type="RefSeq" id="WP_090875669.1">
    <property type="nucleotide sequence ID" value="NZ_FMXQ01000002.1"/>
</dbReference>
<dbReference type="InterPro" id="IPR003593">
    <property type="entry name" value="AAA+_ATPase"/>
</dbReference>
<keyword evidence="3" id="KW-0547">Nucleotide-binding</keyword>
<dbReference type="GO" id="GO:0016887">
    <property type="term" value="F:ATP hydrolysis activity"/>
    <property type="evidence" value="ECO:0007669"/>
    <property type="project" value="InterPro"/>
</dbReference>
<dbReference type="AlphaFoldDB" id="A0A1G6BA50"/>
<dbReference type="InterPro" id="IPR017871">
    <property type="entry name" value="ABC_transporter-like_CS"/>
</dbReference>
<dbReference type="Pfam" id="PF00005">
    <property type="entry name" value="ABC_tran"/>
    <property type="match status" value="1"/>
</dbReference>
<dbReference type="PROSITE" id="PS50893">
    <property type="entry name" value="ABC_TRANSPORTER_2"/>
    <property type="match status" value="1"/>
</dbReference>
<evidence type="ECO:0000256" key="4">
    <source>
        <dbReference type="ARBA" id="ARBA00022840"/>
    </source>
</evidence>
<evidence type="ECO:0000256" key="1">
    <source>
        <dbReference type="ARBA" id="ARBA00005417"/>
    </source>
</evidence>
<keyword evidence="8" id="KW-1185">Reference proteome</keyword>
<sequence length="246" mass="26563">MTQSETKAPILELRAVTAGYGLITVLNDVAVQLHPGEILTILGANGSGKSTVLKTTAGLTRILGGAITFAGEDITRWAAHRRAASGIGYVPQNQNVFLDLTVADNLKMGAFLRPKSFDRDVEEVYALFPRIKEKRRVLAGTLSGGERRMLSIGLTLLLKPKVLLLDEPSSDLAPTMVDSVFEAIARIHRELSIPILLVEQNVNRALALADRVCVLVRGKDALDCKPADITTEDLHGLFIDGGVRTS</sequence>
<proteinExistence type="inferred from homology"/>
<evidence type="ECO:0000313" key="7">
    <source>
        <dbReference type="EMBL" id="SDB17516.1"/>
    </source>
</evidence>